<dbReference type="PATRIC" id="fig|1187852.3.peg.6565"/>
<sequence>DEDRRSALGQRGGRTSPTGPGRAGPGKTGTRPRTGRSEGRATTGEARTLAGFIDTIHRGGIGLWACSPERCLDGRRWVFWGTAEETLGIDALFARVNAGDRDGPVRDRMASATDPQPYAFDFRIGEGGQQTRQRHR</sequence>
<reference evidence="2 3" key="1">
    <citation type="submission" date="2015-03" db="EMBL/GenBank/DDBJ databases">
        <title>Genome sequencing of Methylobacterium tarhaniae DSM 25844.</title>
        <authorList>
            <person name="Chaudhry V."/>
            <person name="Patil P.B."/>
        </authorList>
    </citation>
    <scope>NUCLEOTIDE SEQUENCE [LARGE SCALE GENOMIC DNA]</scope>
    <source>
        <strain evidence="2 3">DSM 25844</strain>
    </source>
</reference>
<dbReference type="AlphaFoldDB" id="A0A0J6T1I0"/>
<proteinExistence type="predicted"/>
<comment type="caution">
    <text evidence="2">The sequence shown here is derived from an EMBL/GenBank/DDBJ whole genome shotgun (WGS) entry which is preliminary data.</text>
</comment>
<feature type="non-terminal residue" evidence="2">
    <location>
        <position position="1"/>
    </location>
</feature>
<evidence type="ECO:0000313" key="2">
    <source>
        <dbReference type="EMBL" id="KMO41310.1"/>
    </source>
</evidence>
<evidence type="ECO:0000313" key="3">
    <source>
        <dbReference type="Proteomes" id="UP000036449"/>
    </source>
</evidence>
<name>A0A0J6T1I0_9HYPH</name>
<organism evidence="2 3">
    <name type="scientific">Methylobacterium tarhaniae</name>
    <dbReference type="NCBI Taxonomy" id="1187852"/>
    <lineage>
        <taxon>Bacteria</taxon>
        <taxon>Pseudomonadati</taxon>
        <taxon>Pseudomonadota</taxon>
        <taxon>Alphaproteobacteria</taxon>
        <taxon>Hyphomicrobiales</taxon>
        <taxon>Methylobacteriaceae</taxon>
        <taxon>Methylobacterium</taxon>
    </lineage>
</organism>
<gene>
    <name evidence="2" type="ORF">VQ03_12840</name>
</gene>
<protein>
    <submittedName>
        <fullName evidence="2">Uncharacterized protein</fullName>
    </submittedName>
</protein>
<keyword evidence="3" id="KW-1185">Reference proteome</keyword>
<evidence type="ECO:0000256" key="1">
    <source>
        <dbReference type="SAM" id="MobiDB-lite"/>
    </source>
</evidence>
<accession>A0A0J6T1I0</accession>
<dbReference type="Proteomes" id="UP000036449">
    <property type="component" value="Unassembled WGS sequence"/>
</dbReference>
<dbReference type="EMBL" id="LABZ01000083">
    <property type="protein sequence ID" value="KMO41310.1"/>
    <property type="molecule type" value="Genomic_DNA"/>
</dbReference>
<feature type="region of interest" description="Disordered" evidence="1">
    <location>
        <begin position="1"/>
        <end position="46"/>
    </location>
</feature>